<evidence type="ECO:0000313" key="2">
    <source>
        <dbReference type="Proteomes" id="UP001144256"/>
    </source>
</evidence>
<accession>A0A9W5YB14</accession>
<gene>
    <name evidence="1" type="ORF">SH1V18_31500</name>
</gene>
<dbReference type="RefSeq" id="WP_281817063.1">
    <property type="nucleotide sequence ID" value="NZ_BRLB01000011.1"/>
</dbReference>
<protein>
    <recommendedName>
        <fullName evidence="3">Lipoprotein</fullName>
    </recommendedName>
</protein>
<organism evidence="1 2">
    <name type="scientific">Vallitalea longa</name>
    <dbReference type="NCBI Taxonomy" id="2936439"/>
    <lineage>
        <taxon>Bacteria</taxon>
        <taxon>Bacillati</taxon>
        <taxon>Bacillota</taxon>
        <taxon>Clostridia</taxon>
        <taxon>Lachnospirales</taxon>
        <taxon>Vallitaleaceae</taxon>
        <taxon>Vallitalea</taxon>
    </lineage>
</organism>
<dbReference type="PROSITE" id="PS51257">
    <property type="entry name" value="PROKAR_LIPOPROTEIN"/>
    <property type="match status" value="1"/>
</dbReference>
<keyword evidence="2" id="KW-1185">Reference proteome</keyword>
<evidence type="ECO:0000313" key="1">
    <source>
        <dbReference type="EMBL" id="GKX30670.1"/>
    </source>
</evidence>
<name>A0A9W5YB14_9FIRM</name>
<dbReference type="EMBL" id="BRLB01000011">
    <property type="protein sequence ID" value="GKX30670.1"/>
    <property type="molecule type" value="Genomic_DNA"/>
</dbReference>
<sequence>MRKILIAFVILMTILIGCDNSIKPIETIKTDFDISEAEKLMKRAWKPVNEMTNSNYETKPDILISSKEELYKIYDFTYMSDMMKYDILETIVETDENHEIAKDNNGYIDFKADSFIPYIPTIFDEGIYVKKAYLREEKYKEEYSYFDIVELVVEEDSNDEVNSYVSDFSRRNIFRKNEDGEWYLYVTDGTFSISWDRDRSM</sequence>
<comment type="caution">
    <text evidence="1">The sequence shown here is derived from an EMBL/GenBank/DDBJ whole genome shotgun (WGS) entry which is preliminary data.</text>
</comment>
<dbReference type="AlphaFoldDB" id="A0A9W5YB14"/>
<reference evidence="1" key="1">
    <citation type="submission" date="2022-06" db="EMBL/GenBank/DDBJ databases">
        <title>Vallitalea longa sp. nov., an anaerobic bacterium isolated from marine sediment.</title>
        <authorList>
            <person name="Hirano S."/>
            <person name="Terahara T."/>
            <person name="Mori K."/>
            <person name="Hamada M."/>
            <person name="Matsumoto R."/>
            <person name="Kobayashi T."/>
        </authorList>
    </citation>
    <scope>NUCLEOTIDE SEQUENCE</scope>
    <source>
        <strain evidence="1">SH18-1</strain>
    </source>
</reference>
<proteinExistence type="predicted"/>
<dbReference type="Proteomes" id="UP001144256">
    <property type="component" value="Unassembled WGS sequence"/>
</dbReference>
<evidence type="ECO:0008006" key="3">
    <source>
        <dbReference type="Google" id="ProtNLM"/>
    </source>
</evidence>